<gene>
    <name evidence="2" type="ORF">R3P38DRAFT_3245650</name>
</gene>
<name>A0AAV9Z054_9AGAR</name>
<evidence type="ECO:0000256" key="1">
    <source>
        <dbReference type="SAM" id="Coils"/>
    </source>
</evidence>
<reference evidence="2 3" key="1">
    <citation type="journal article" date="2024" name="J Genomics">
        <title>Draft genome sequencing and assembly of Favolaschia claudopus CIRM-BRFM 2984 isolated from oak limbs.</title>
        <authorList>
            <person name="Navarro D."/>
            <person name="Drula E."/>
            <person name="Chaduli D."/>
            <person name="Cazenave R."/>
            <person name="Ahrendt S."/>
            <person name="Wang J."/>
            <person name="Lipzen A."/>
            <person name="Daum C."/>
            <person name="Barry K."/>
            <person name="Grigoriev I.V."/>
            <person name="Favel A."/>
            <person name="Rosso M.N."/>
            <person name="Martin F."/>
        </authorList>
    </citation>
    <scope>NUCLEOTIDE SEQUENCE [LARGE SCALE GENOMIC DNA]</scope>
    <source>
        <strain evidence="2 3">CIRM-BRFM 2984</strain>
    </source>
</reference>
<organism evidence="2 3">
    <name type="scientific">Favolaschia claudopus</name>
    <dbReference type="NCBI Taxonomy" id="2862362"/>
    <lineage>
        <taxon>Eukaryota</taxon>
        <taxon>Fungi</taxon>
        <taxon>Dikarya</taxon>
        <taxon>Basidiomycota</taxon>
        <taxon>Agaricomycotina</taxon>
        <taxon>Agaricomycetes</taxon>
        <taxon>Agaricomycetidae</taxon>
        <taxon>Agaricales</taxon>
        <taxon>Marasmiineae</taxon>
        <taxon>Mycenaceae</taxon>
        <taxon>Favolaschia</taxon>
    </lineage>
</organism>
<proteinExistence type="predicted"/>
<keyword evidence="1" id="KW-0175">Coiled coil</keyword>
<sequence length="81" mass="9331">MTRIDENQESIARIRMAIDEYEKQRTLDEKEEDNIEESSNHSAITSASWRFGAPERITNSRAFKDILKALGHSIGDFDTML</sequence>
<feature type="coiled-coil region" evidence="1">
    <location>
        <begin position="4"/>
        <end position="38"/>
    </location>
</feature>
<protein>
    <submittedName>
        <fullName evidence="2">Uncharacterized protein</fullName>
    </submittedName>
</protein>
<evidence type="ECO:0000313" key="3">
    <source>
        <dbReference type="Proteomes" id="UP001362999"/>
    </source>
</evidence>
<comment type="caution">
    <text evidence="2">The sequence shown here is derived from an EMBL/GenBank/DDBJ whole genome shotgun (WGS) entry which is preliminary data.</text>
</comment>
<dbReference type="Proteomes" id="UP001362999">
    <property type="component" value="Unassembled WGS sequence"/>
</dbReference>
<keyword evidence="3" id="KW-1185">Reference proteome</keyword>
<evidence type="ECO:0000313" key="2">
    <source>
        <dbReference type="EMBL" id="KAK6966665.1"/>
    </source>
</evidence>
<dbReference type="EMBL" id="JAWWNJ010000261">
    <property type="protein sequence ID" value="KAK6966665.1"/>
    <property type="molecule type" value="Genomic_DNA"/>
</dbReference>
<dbReference type="AlphaFoldDB" id="A0AAV9Z054"/>
<accession>A0AAV9Z054</accession>